<dbReference type="VEuPathDB" id="FungiDB:M747DRAFT_336513"/>
<evidence type="ECO:0000313" key="3">
    <source>
        <dbReference type="Proteomes" id="UP000068243"/>
    </source>
</evidence>
<proteinExistence type="predicted"/>
<feature type="domain" description="Aminoglycoside phosphotransferase" evidence="1">
    <location>
        <begin position="253"/>
        <end position="373"/>
    </location>
</feature>
<reference evidence="3" key="1">
    <citation type="journal article" date="2016" name="Genome Announc.">
        <title>Draft genome sequence of Aspergillus niger strain An76.</title>
        <authorList>
            <person name="Gong W."/>
            <person name="Cheng Z."/>
            <person name="Zhang H."/>
            <person name="Liu L."/>
            <person name="Gao P."/>
            <person name="Wang L."/>
        </authorList>
    </citation>
    <scope>NUCLEOTIDE SEQUENCE [LARGE SCALE GENOMIC DNA]</scope>
    <source>
        <strain evidence="3">An76</strain>
    </source>
</reference>
<gene>
    <name evidence="2" type="ORF">ABL_05541</name>
</gene>
<dbReference type="InterPro" id="IPR051035">
    <property type="entry name" value="Mito_inheritance_9"/>
</dbReference>
<dbReference type="VEuPathDB" id="FungiDB:ATCC64974_2430"/>
<name>A0A100IL44_ASPNG</name>
<sequence length="944" mass="108267">MLDPKRIKVVHRKFTRPTVGAGKPTYPTTERELRAIGFHFDRGDHTREIADTRPTAKPGDTRTANIFHWQAASQAESSSIQSWIRKNGQHSVIMELSVPQDATMDELLKKYSDKTITGKHRERDVWTCHESPVDSSWGIARSYYANTAQGGQEFLCEMLNSQALYAGRSIPHTYLLFQLWYTKKRTMSRASHIHWCSQTSLRDDFFRNTSRRWIMNEDKRSEERYVKFNPTELQRVAGQVMEEDHCPFIIKLAEGGFNKVFLLGTNSGKEVIARIPTPIAGPRHYTTASEVATMTFLRDILKVPVPKILAYSSDSTNPVGTEYIIMERIKGVSLASQWLSLSTAEVSSLMKQIAEVEETIFSYPFPGYGSLYRKRDLQGEPQLPLSVEDFCIGPIAARQFWYGDRSNTKIDRGPWLSPEDCFTSAARRETTCILQYAKPQPRRTFLLPTSFDIDPSEHTSLLSKFLQLATPLIPEDPNHNYPTLRHPDLTLNNILLEPGSKKIASIIDWQDSIIFPLFMQAGYPAFCEHDLSKAQRLQVPSLPDNFSDMSSEERMEAKLVFRSKEANLYYTAATGLYNGYPWDGDVINLRAALVRITTPHVWNAITSERCPVVFSDQEQHTAMEESNEWNECEELLDIIRNDLGIDPEGGTEPANFERASRRNLEYRLEMVRQAGEDERDICWRNWPFKDDKDYSSPPRNAELSEETTIVVIDHEAFEQQPDGNRKIVHLKQPPNFIAMGYSGYICKADQNTVIKHSKYLPDNEPYNEMYRDMISTEKEIYERLGNHKGIIPYLGVHDQSTGAIKLAYAQQGDLETYIGNHDKPSKTTRTSWIQQYLKVTGFGNAEIYALDANIKAIYMEEPFSRVDILGIGCTIYSIAAWRAFWYDYFEQDRWPEPEDIPVTTGLLCENVIRKCWSNSYENMQSLYEDFNASTSTDLPLAKEE</sequence>
<accession>A0A100IL44</accession>
<dbReference type="VEuPathDB" id="FungiDB:An12g01680"/>
<dbReference type="Proteomes" id="UP000068243">
    <property type="component" value="Unassembled WGS sequence"/>
</dbReference>
<dbReference type="SUPFAM" id="SSF56112">
    <property type="entry name" value="Protein kinase-like (PK-like)"/>
    <property type="match status" value="2"/>
</dbReference>
<dbReference type="InterPro" id="IPR002575">
    <property type="entry name" value="Aminoglycoside_PTrfase"/>
</dbReference>
<dbReference type="Pfam" id="PF01636">
    <property type="entry name" value="APH"/>
    <property type="match status" value="1"/>
</dbReference>
<dbReference type="VEuPathDB" id="FungiDB:ASPNIDRAFT2_1084490"/>
<protein>
    <submittedName>
        <fullName evidence="2">Pc09g00050</fullName>
    </submittedName>
</protein>
<dbReference type="InterPro" id="IPR011009">
    <property type="entry name" value="Kinase-like_dom_sf"/>
</dbReference>
<dbReference type="PANTHER" id="PTHR36091">
    <property type="entry name" value="ALTERED INHERITANCE OF MITOCHONDRIA PROTEIN 9, MITOCHONDRIAL"/>
    <property type="match status" value="1"/>
</dbReference>
<dbReference type="GO" id="GO:0005739">
    <property type="term" value="C:mitochondrion"/>
    <property type="evidence" value="ECO:0007669"/>
    <property type="project" value="TreeGrafter"/>
</dbReference>
<evidence type="ECO:0000259" key="1">
    <source>
        <dbReference type="Pfam" id="PF01636"/>
    </source>
</evidence>
<dbReference type="VEuPathDB" id="FungiDB:ATCC64974_40390"/>
<dbReference type="AlphaFoldDB" id="A0A100IL44"/>
<dbReference type="PANTHER" id="PTHR36091:SF2">
    <property type="entry name" value="AMINOGLYCOSIDE PHOSPHOTRANSFERASE DOMAIN-CONTAINING PROTEIN"/>
    <property type="match status" value="1"/>
</dbReference>
<dbReference type="VEuPathDB" id="FungiDB:M747DRAFT_336512"/>
<evidence type="ECO:0000313" key="2">
    <source>
        <dbReference type="EMBL" id="GAQ42880.1"/>
    </source>
</evidence>
<comment type="caution">
    <text evidence="2">The sequence shown here is derived from an EMBL/GenBank/DDBJ whole genome shotgun (WGS) entry which is preliminary data.</text>
</comment>
<dbReference type="Gene3D" id="3.90.1200.10">
    <property type="match status" value="1"/>
</dbReference>
<dbReference type="Gene3D" id="3.30.200.20">
    <property type="entry name" value="Phosphorylase Kinase, domain 1"/>
    <property type="match status" value="1"/>
</dbReference>
<dbReference type="OrthoDB" id="10003767at2759"/>
<dbReference type="CDD" id="cd05120">
    <property type="entry name" value="APH_ChoK_like"/>
    <property type="match status" value="1"/>
</dbReference>
<dbReference type="EMBL" id="BCMY01000008">
    <property type="protein sequence ID" value="GAQ42880.1"/>
    <property type="molecule type" value="Genomic_DNA"/>
</dbReference>
<organism evidence="2 3">
    <name type="scientific">Aspergillus niger</name>
    <dbReference type="NCBI Taxonomy" id="5061"/>
    <lineage>
        <taxon>Eukaryota</taxon>
        <taxon>Fungi</taxon>
        <taxon>Dikarya</taxon>
        <taxon>Ascomycota</taxon>
        <taxon>Pezizomycotina</taxon>
        <taxon>Eurotiomycetes</taxon>
        <taxon>Eurotiomycetidae</taxon>
        <taxon>Eurotiales</taxon>
        <taxon>Aspergillaceae</taxon>
        <taxon>Aspergillus</taxon>
        <taxon>Aspergillus subgen. Circumdati</taxon>
    </lineage>
</organism>
<dbReference type="VEuPathDB" id="FungiDB:ASPNIDRAFT2_1170068"/>